<evidence type="ECO:0000256" key="6">
    <source>
        <dbReference type="ARBA" id="ARBA00022679"/>
    </source>
</evidence>
<dbReference type="Gene3D" id="1.20.120.1760">
    <property type="match status" value="1"/>
</dbReference>
<keyword evidence="8 15" id="KW-1133">Transmembrane helix</keyword>
<evidence type="ECO:0000256" key="7">
    <source>
        <dbReference type="ARBA" id="ARBA00022692"/>
    </source>
</evidence>
<accession>A0ABV8JEN6</accession>
<feature type="transmembrane region" description="Helical" evidence="15">
    <location>
        <begin position="7"/>
        <end position="24"/>
    </location>
</feature>
<evidence type="ECO:0000256" key="3">
    <source>
        <dbReference type="ARBA" id="ARBA00005189"/>
    </source>
</evidence>
<dbReference type="InterPro" id="IPR048254">
    <property type="entry name" value="CDP_ALCOHOL_P_TRANSF_CS"/>
</dbReference>
<keyword evidence="9" id="KW-0443">Lipid metabolism</keyword>
<keyword evidence="17" id="KW-1185">Reference proteome</keyword>
<feature type="transmembrane region" description="Helical" evidence="15">
    <location>
        <begin position="62"/>
        <end position="82"/>
    </location>
</feature>
<evidence type="ECO:0000256" key="15">
    <source>
        <dbReference type="SAM" id="Phobius"/>
    </source>
</evidence>
<evidence type="ECO:0000256" key="2">
    <source>
        <dbReference type="ARBA" id="ARBA00004141"/>
    </source>
</evidence>
<dbReference type="EMBL" id="JBHSAP010000015">
    <property type="protein sequence ID" value="MFC4077391.1"/>
    <property type="molecule type" value="Genomic_DNA"/>
</dbReference>
<evidence type="ECO:0000256" key="1">
    <source>
        <dbReference type="ARBA" id="ARBA00003973"/>
    </source>
</evidence>
<protein>
    <recommendedName>
        <fullName evidence="13">Phosphatidylglycerophosphate synthase</fullName>
    </recommendedName>
</protein>
<comment type="similarity">
    <text evidence="4 14">Belongs to the CDP-alcohol phosphatidyltransferase class-I family.</text>
</comment>
<keyword evidence="12" id="KW-1208">Phospholipid metabolism</keyword>
<keyword evidence="10 15" id="KW-0472">Membrane</keyword>
<evidence type="ECO:0000313" key="17">
    <source>
        <dbReference type="Proteomes" id="UP001595843"/>
    </source>
</evidence>
<organism evidence="16 17">
    <name type="scientific">Salinithrix halophila</name>
    <dbReference type="NCBI Taxonomy" id="1485204"/>
    <lineage>
        <taxon>Bacteria</taxon>
        <taxon>Bacillati</taxon>
        <taxon>Bacillota</taxon>
        <taxon>Bacilli</taxon>
        <taxon>Bacillales</taxon>
        <taxon>Thermoactinomycetaceae</taxon>
        <taxon>Salinithrix</taxon>
    </lineage>
</organism>
<keyword evidence="6 14" id="KW-0808">Transferase</keyword>
<dbReference type="PROSITE" id="PS00379">
    <property type="entry name" value="CDP_ALCOHOL_P_TRANSF"/>
    <property type="match status" value="1"/>
</dbReference>
<evidence type="ECO:0000256" key="14">
    <source>
        <dbReference type="RuleBase" id="RU003750"/>
    </source>
</evidence>
<comment type="subcellular location">
    <subcellularLocation>
        <location evidence="2">Membrane</location>
        <topology evidence="2">Multi-pass membrane protein</topology>
    </subcellularLocation>
</comment>
<dbReference type="InterPro" id="IPR000462">
    <property type="entry name" value="CDP-OH_P_trans"/>
</dbReference>
<dbReference type="InterPro" id="IPR043130">
    <property type="entry name" value="CDP-OH_PTrfase_TM_dom"/>
</dbReference>
<dbReference type="InterPro" id="IPR050324">
    <property type="entry name" value="CDP-alcohol_PTase-I"/>
</dbReference>
<name>A0ABV8JEN6_9BACL</name>
<keyword evidence="5" id="KW-0444">Lipid biosynthesis</keyword>
<comment type="function">
    <text evidence="1">This protein catalyzes the committed step to the synthesis of the acidic phospholipids.</text>
</comment>
<feature type="transmembrane region" description="Helical" evidence="15">
    <location>
        <begin position="88"/>
        <end position="108"/>
    </location>
</feature>
<gene>
    <name evidence="16" type="ORF">ACFOUO_11330</name>
</gene>
<evidence type="ECO:0000256" key="4">
    <source>
        <dbReference type="ARBA" id="ARBA00010441"/>
    </source>
</evidence>
<keyword evidence="11" id="KW-0594">Phospholipid biosynthesis</keyword>
<dbReference type="InterPro" id="IPR004570">
    <property type="entry name" value="Phosphatidylglycerol_P_synth"/>
</dbReference>
<dbReference type="Proteomes" id="UP001595843">
    <property type="component" value="Unassembled WGS sequence"/>
</dbReference>
<evidence type="ECO:0000256" key="11">
    <source>
        <dbReference type="ARBA" id="ARBA00023209"/>
    </source>
</evidence>
<evidence type="ECO:0000256" key="5">
    <source>
        <dbReference type="ARBA" id="ARBA00022516"/>
    </source>
</evidence>
<evidence type="ECO:0000256" key="12">
    <source>
        <dbReference type="ARBA" id="ARBA00023264"/>
    </source>
</evidence>
<keyword evidence="7 15" id="KW-0812">Transmembrane</keyword>
<dbReference type="Pfam" id="PF01066">
    <property type="entry name" value="CDP-OH_P_transf"/>
    <property type="match status" value="1"/>
</dbReference>
<dbReference type="PANTHER" id="PTHR14269">
    <property type="entry name" value="CDP-DIACYLGLYCEROL--GLYCEROL-3-PHOSPHATE 3-PHOSPHATIDYLTRANSFERASE-RELATED"/>
    <property type="match status" value="1"/>
</dbReference>
<comment type="caution">
    <text evidence="16">The sequence shown here is derived from an EMBL/GenBank/DDBJ whole genome shotgun (WGS) entry which is preliminary data.</text>
</comment>
<dbReference type="PIRSF" id="PIRSF000847">
    <property type="entry name" value="Phos_ph_gly_syn"/>
    <property type="match status" value="1"/>
</dbReference>
<evidence type="ECO:0000256" key="10">
    <source>
        <dbReference type="ARBA" id="ARBA00023136"/>
    </source>
</evidence>
<dbReference type="RefSeq" id="WP_380705208.1">
    <property type="nucleotide sequence ID" value="NZ_JBHSAP010000015.1"/>
</dbReference>
<evidence type="ECO:0000256" key="8">
    <source>
        <dbReference type="ARBA" id="ARBA00022989"/>
    </source>
</evidence>
<dbReference type="PANTHER" id="PTHR14269:SF11">
    <property type="entry name" value="CDP-DIACYLGLYCEROL--GLYCEROL-3-PHOSPHATE 3-PHOSPHATIDYLTRANSFERASE"/>
    <property type="match status" value="1"/>
</dbReference>
<feature type="transmembrane region" description="Helical" evidence="15">
    <location>
        <begin position="30"/>
        <end position="50"/>
    </location>
</feature>
<proteinExistence type="inferred from homology"/>
<sequence length="173" mass="19564">MNLPNLLTLFRFTLIPVYLGLFFSDLSDRMAWAFGVLLLAGLTDVVDGYLARRHSQVTQLGVMLDPLADKLMMLAVFLSLLISQKISLTAAAAIFIRDLGMIIASAFFHFRGKLTVPANIMGKLTTILYYIALFLLMFGHSFGEEFLWGVILFSFATSFIYLFQFKLLNQRLM</sequence>
<feature type="transmembrane region" description="Helical" evidence="15">
    <location>
        <begin position="120"/>
        <end position="140"/>
    </location>
</feature>
<evidence type="ECO:0000256" key="13">
    <source>
        <dbReference type="ARBA" id="ARBA00033018"/>
    </source>
</evidence>
<evidence type="ECO:0000313" key="16">
    <source>
        <dbReference type="EMBL" id="MFC4077391.1"/>
    </source>
</evidence>
<reference evidence="17" key="1">
    <citation type="journal article" date="2019" name="Int. J. Syst. Evol. Microbiol.">
        <title>The Global Catalogue of Microorganisms (GCM) 10K type strain sequencing project: providing services to taxonomists for standard genome sequencing and annotation.</title>
        <authorList>
            <consortium name="The Broad Institute Genomics Platform"/>
            <consortium name="The Broad Institute Genome Sequencing Center for Infectious Disease"/>
            <person name="Wu L."/>
            <person name="Ma J."/>
        </authorList>
    </citation>
    <scope>NUCLEOTIDE SEQUENCE [LARGE SCALE GENOMIC DNA]</scope>
    <source>
        <strain evidence="17">IBRC-M 10813</strain>
    </source>
</reference>
<comment type="pathway">
    <text evidence="3">Lipid metabolism.</text>
</comment>
<evidence type="ECO:0000256" key="9">
    <source>
        <dbReference type="ARBA" id="ARBA00023098"/>
    </source>
</evidence>
<feature type="transmembrane region" description="Helical" evidence="15">
    <location>
        <begin position="146"/>
        <end position="163"/>
    </location>
</feature>